<sequence>MRHAERYMRAGYHKQICNRLLAPFLHIDVVLTTTNLSNWDALRDDPAAEPHIRDLAVAMKEALIEPTQLERGEWHLPYISDDERGPDPSGFDWAVLRACSVTRCAQVSYVPFHEARLTIAEEVARHDALIAARPMHASPCEHQATPDTKLPDGSWAHPELAGNLGPGWIQYRKTLPGERA</sequence>
<keyword evidence="2" id="KW-1185">Reference proteome</keyword>
<gene>
    <name evidence="1" type="ORF">AOPFMNJM_3348</name>
</gene>
<protein>
    <submittedName>
        <fullName evidence="1">Uncharacterized protein</fullName>
    </submittedName>
</protein>
<accession>A0ABQ4T298</accession>
<dbReference type="EMBL" id="BPQR01000058">
    <property type="protein sequence ID" value="GJE08016.1"/>
    <property type="molecule type" value="Genomic_DNA"/>
</dbReference>
<reference evidence="1" key="2">
    <citation type="submission" date="2021-08" db="EMBL/GenBank/DDBJ databases">
        <authorList>
            <person name="Tani A."/>
            <person name="Ola A."/>
            <person name="Ogura Y."/>
            <person name="Katsura K."/>
            <person name="Hayashi T."/>
        </authorList>
    </citation>
    <scope>NUCLEOTIDE SEQUENCE</scope>
    <source>
        <strain evidence="1">LMG 23639</strain>
    </source>
</reference>
<comment type="caution">
    <text evidence="1">The sequence shown here is derived from an EMBL/GenBank/DDBJ whole genome shotgun (WGS) entry which is preliminary data.</text>
</comment>
<evidence type="ECO:0000313" key="1">
    <source>
        <dbReference type="EMBL" id="GJE08016.1"/>
    </source>
</evidence>
<reference evidence="1" key="1">
    <citation type="journal article" date="2021" name="Front. Microbiol.">
        <title>Comprehensive Comparative Genomics and Phenotyping of Methylobacterium Species.</title>
        <authorList>
            <person name="Alessa O."/>
            <person name="Ogura Y."/>
            <person name="Fujitani Y."/>
            <person name="Takami H."/>
            <person name="Hayashi T."/>
            <person name="Sahin N."/>
            <person name="Tani A."/>
        </authorList>
    </citation>
    <scope>NUCLEOTIDE SEQUENCE</scope>
    <source>
        <strain evidence="1">LMG 23639</strain>
    </source>
</reference>
<name>A0ABQ4T298_9HYPH</name>
<proteinExistence type="predicted"/>
<organism evidence="1 2">
    <name type="scientific">Methylobacterium jeotgali</name>
    <dbReference type="NCBI Taxonomy" id="381630"/>
    <lineage>
        <taxon>Bacteria</taxon>
        <taxon>Pseudomonadati</taxon>
        <taxon>Pseudomonadota</taxon>
        <taxon>Alphaproteobacteria</taxon>
        <taxon>Hyphomicrobiales</taxon>
        <taxon>Methylobacteriaceae</taxon>
        <taxon>Methylobacterium</taxon>
    </lineage>
</organism>
<evidence type="ECO:0000313" key="2">
    <source>
        <dbReference type="Proteomes" id="UP001055102"/>
    </source>
</evidence>
<dbReference type="Proteomes" id="UP001055102">
    <property type="component" value="Unassembled WGS sequence"/>
</dbReference>